<evidence type="ECO:0000313" key="1">
    <source>
        <dbReference type="EMBL" id="MDQ0197517.1"/>
    </source>
</evidence>
<name>A0ABT9XRG1_9BACI</name>
<organism evidence="1 2">
    <name type="scientific">Neobacillus ginsengisoli</name>
    <dbReference type="NCBI Taxonomy" id="904295"/>
    <lineage>
        <taxon>Bacteria</taxon>
        <taxon>Bacillati</taxon>
        <taxon>Bacillota</taxon>
        <taxon>Bacilli</taxon>
        <taxon>Bacillales</taxon>
        <taxon>Bacillaceae</taxon>
        <taxon>Neobacillus</taxon>
    </lineage>
</organism>
<dbReference type="Proteomes" id="UP001224122">
    <property type="component" value="Unassembled WGS sequence"/>
</dbReference>
<evidence type="ECO:0000313" key="2">
    <source>
        <dbReference type="Proteomes" id="UP001224122"/>
    </source>
</evidence>
<proteinExistence type="predicted"/>
<protein>
    <submittedName>
        <fullName evidence="1">Uncharacterized protein</fullName>
    </submittedName>
</protein>
<dbReference type="EMBL" id="JAUSTW010000001">
    <property type="protein sequence ID" value="MDQ0197517.1"/>
    <property type="molecule type" value="Genomic_DNA"/>
</dbReference>
<accession>A0ABT9XRG1</accession>
<keyword evidence="2" id="KW-1185">Reference proteome</keyword>
<comment type="caution">
    <text evidence="1">The sequence shown here is derived from an EMBL/GenBank/DDBJ whole genome shotgun (WGS) entry which is preliminary data.</text>
</comment>
<sequence>MEYIIENANILKDSQLKKSSLLIQENRITSLQTGFKQYKLMKMNAEAFIMTPTYCLLNTNIPLTGTFQELKEFMINQFLMNGCTTLLTYASISYENELMKKINDVKTSLISSPIDFSIGVKIPMRLISQTFIRMCKKEKVPAIFVEFNNAGALEQIPWGWIKEALFPYNSPLIPIISSPQKKEERWLLSKWKETMVNEKISAVYEEIEENQPLSLSILNKIGLYPQKASLMHGAELSYNLYLKGREIKNVDEISLFHYHSDRLAVTVHKGKVIRAGKEVLFKPGNGEYVKVRTPSYFSL</sequence>
<gene>
    <name evidence="1" type="ORF">J2S10_000622</name>
</gene>
<reference evidence="1 2" key="1">
    <citation type="submission" date="2023-07" db="EMBL/GenBank/DDBJ databases">
        <title>Genomic Encyclopedia of Type Strains, Phase IV (KMG-IV): sequencing the most valuable type-strain genomes for metagenomic binning, comparative biology and taxonomic classification.</title>
        <authorList>
            <person name="Goeker M."/>
        </authorList>
    </citation>
    <scope>NUCLEOTIDE SEQUENCE [LARGE SCALE GENOMIC DNA]</scope>
    <source>
        <strain evidence="1 2">DSM 27594</strain>
    </source>
</reference>
<dbReference type="RefSeq" id="WP_307404290.1">
    <property type="nucleotide sequence ID" value="NZ_JAUSTW010000001.1"/>
</dbReference>